<evidence type="ECO:0000256" key="2">
    <source>
        <dbReference type="SAM" id="MobiDB-lite"/>
    </source>
</evidence>
<comment type="caution">
    <text evidence="3">The sequence shown here is derived from an EMBL/GenBank/DDBJ whole genome shotgun (WGS) entry which is preliminary data.</text>
</comment>
<evidence type="ECO:0000313" key="3">
    <source>
        <dbReference type="EMBL" id="KAK1754005.1"/>
    </source>
</evidence>
<dbReference type="PANTHER" id="PTHR43591:SF10">
    <property type="entry name" value="ABC TRANSMEMBRANE TYPE-1 DOMAIN-CONTAINING PROTEIN-RELATED"/>
    <property type="match status" value="1"/>
</dbReference>
<dbReference type="Gene3D" id="3.40.50.150">
    <property type="entry name" value="Vaccinia Virus protein VP39"/>
    <property type="match status" value="1"/>
</dbReference>
<feature type="region of interest" description="Disordered" evidence="2">
    <location>
        <begin position="34"/>
        <end position="84"/>
    </location>
</feature>
<dbReference type="SUPFAM" id="SSF53335">
    <property type="entry name" value="S-adenosyl-L-methionine-dependent methyltransferases"/>
    <property type="match status" value="1"/>
</dbReference>
<accession>A0AAJ0FAC0</accession>
<reference evidence="3" key="1">
    <citation type="submission" date="2023-06" db="EMBL/GenBank/DDBJ databases">
        <title>Genome-scale phylogeny and comparative genomics of the fungal order Sordariales.</title>
        <authorList>
            <consortium name="Lawrence Berkeley National Laboratory"/>
            <person name="Hensen N."/>
            <person name="Bonometti L."/>
            <person name="Westerberg I."/>
            <person name="Brannstrom I.O."/>
            <person name="Guillou S."/>
            <person name="Cros-Aarteil S."/>
            <person name="Calhoun S."/>
            <person name="Haridas S."/>
            <person name="Kuo A."/>
            <person name="Mondo S."/>
            <person name="Pangilinan J."/>
            <person name="Riley R."/>
            <person name="Labutti K."/>
            <person name="Andreopoulos B."/>
            <person name="Lipzen A."/>
            <person name="Chen C."/>
            <person name="Yanf M."/>
            <person name="Daum C."/>
            <person name="Ng V."/>
            <person name="Clum A."/>
            <person name="Steindorff A."/>
            <person name="Ohm R."/>
            <person name="Martin F."/>
            <person name="Silar P."/>
            <person name="Natvig D."/>
            <person name="Lalanne C."/>
            <person name="Gautier V."/>
            <person name="Ament-Velasquez S.L."/>
            <person name="Kruys A."/>
            <person name="Hutchinson M.I."/>
            <person name="Powell A.J."/>
            <person name="Barry K."/>
            <person name="Miller A.N."/>
            <person name="Grigoriev I.V."/>
            <person name="Debuchy R."/>
            <person name="Gladieux P."/>
            <person name="Thoren M.H."/>
            <person name="Johannesson H."/>
        </authorList>
    </citation>
    <scope>NUCLEOTIDE SEQUENCE</scope>
    <source>
        <strain evidence="3">PSN4</strain>
    </source>
</reference>
<dbReference type="InterPro" id="IPR029063">
    <property type="entry name" value="SAM-dependent_MTases_sf"/>
</dbReference>
<dbReference type="GO" id="GO:0008168">
    <property type="term" value="F:methyltransferase activity"/>
    <property type="evidence" value="ECO:0007669"/>
    <property type="project" value="TreeGrafter"/>
</dbReference>
<dbReference type="CDD" id="cd02440">
    <property type="entry name" value="AdoMet_MTases"/>
    <property type="match status" value="1"/>
</dbReference>
<gene>
    <name evidence="3" type="ORF">QBC47DRAFT_33237</name>
</gene>
<keyword evidence="4" id="KW-1185">Reference proteome</keyword>
<dbReference type="PANTHER" id="PTHR43591">
    <property type="entry name" value="METHYLTRANSFERASE"/>
    <property type="match status" value="1"/>
</dbReference>
<evidence type="ECO:0000313" key="4">
    <source>
        <dbReference type="Proteomes" id="UP001239445"/>
    </source>
</evidence>
<name>A0AAJ0FAC0_9PEZI</name>
<proteinExistence type="inferred from homology"/>
<dbReference type="Proteomes" id="UP001239445">
    <property type="component" value="Unassembled WGS sequence"/>
</dbReference>
<dbReference type="Pfam" id="PF13489">
    <property type="entry name" value="Methyltransf_23"/>
    <property type="match status" value="1"/>
</dbReference>
<sequence length="404" mass="44782">MSAMAAGGNHASVASSASTVIAVAPQIPSDDEELYAAIGTAGRRPRTSAAPADSASASSGSMPGSTSGRSTGQNDSDVSDSSNGASTQILFQADIVKHSASMSSSVRAHVYEGGLRYHAFRDGKYPFPNDEIEQNRDDMKHSMSIMVCHGAYFLAPVEDRLRAGGEVLDLGTGTGIWAIELGDKYPDTKIIGIDLSPIQPDFVPENVHFFVDDFEEDWVEPQHKYDYIHVRHTLHCIRDRKALYRRAMRHLKPGGYLEFQELEYWPRCDDDTLTPETPYAVRDYIKYMEAGMRAYGAELHAVRSLAAELREAGFEDVRSTTHKAPIGLWPLDRRLRICGALLQTAFLDGLRGLSRRPLTALGWTQLQIEMFLVDVRKALSNQTIHAYLPFHDVYARKPMSCPSD</sequence>
<dbReference type="AlphaFoldDB" id="A0AAJ0FAC0"/>
<organism evidence="3 4">
    <name type="scientific">Echria macrotheca</name>
    <dbReference type="NCBI Taxonomy" id="438768"/>
    <lineage>
        <taxon>Eukaryota</taxon>
        <taxon>Fungi</taxon>
        <taxon>Dikarya</taxon>
        <taxon>Ascomycota</taxon>
        <taxon>Pezizomycotina</taxon>
        <taxon>Sordariomycetes</taxon>
        <taxon>Sordariomycetidae</taxon>
        <taxon>Sordariales</taxon>
        <taxon>Schizotheciaceae</taxon>
        <taxon>Echria</taxon>
    </lineage>
</organism>
<feature type="compositionally biased region" description="Polar residues" evidence="2">
    <location>
        <begin position="73"/>
        <end position="84"/>
    </location>
</feature>
<evidence type="ECO:0000256" key="1">
    <source>
        <dbReference type="ARBA" id="ARBA00038158"/>
    </source>
</evidence>
<dbReference type="EMBL" id="MU839836">
    <property type="protein sequence ID" value="KAK1754005.1"/>
    <property type="molecule type" value="Genomic_DNA"/>
</dbReference>
<comment type="similarity">
    <text evidence="1">Belongs to the methyltransferase superfamily. LaeA methyltransferase family.</text>
</comment>
<feature type="compositionally biased region" description="Low complexity" evidence="2">
    <location>
        <begin position="47"/>
        <end position="72"/>
    </location>
</feature>
<protein>
    <submittedName>
        <fullName evidence="3">Phosphoethanolamine N-methyltransferase</fullName>
    </submittedName>
</protein>